<dbReference type="Pfam" id="PF04997">
    <property type="entry name" value="RNA_pol_Rpb1_1"/>
    <property type="match status" value="1"/>
</dbReference>
<evidence type="ECO:0000259" key="10">
    <source>
        <dbReference type="SMART" id="SM00663"/>
    </source>
</evidence>
<dbReference type="Pfam" id="PF04983">
    <property type="entry name" value="RNA_pol_Rpb1_3"/>
    <property type="match status" value="1"/>
</dbReference>
<dbReference type="GO" id="GO:0000428">
    <property type="term" value="C:DNA-directed RNA polymerase complex"/>
    <property type="evidence" value="ECO:0007669"/>
    <property type="project" value="UniProtKB-KW"/>
</dbReference>
<feature type="binding site" evidence="8">
    <location>
        <position position="71"/>
    </location>
    <ligand>
        <name>Zn(2+)</name>
        <dbReference type="ChEBI" id="CHEBI:29105"/>
    </ligand>
</feature>
<organism evidence="11">
    <name type="scientific">Bazzania praerupta</name>
    <dbReference type="NCBI Taxonomy" id="2575587"/>
    <lineage>
        <taxon>Eukaryota</taxon>
        <taxon>Viridiplantae</taxon>
        <taxon>Streptophyta</taxon>
        <taxon>Embryophyta</taxon>
        <taxon>Marchantiophyta</taxon>
        <taxon>Jungermanniopsida</taxon>
        <taxon>Jungermanniidae</taxon>
        <taxon>Jungermanniales</taxon>
        <taxon>Lophocoleineae</taxon>
        <taxon>Lepidoziaceae</taxon>
        <taxon>Bazzanioideae</taxon>
        <taxon>Bazzania</taxon>
    </lineage>
</organism>
<evidence type="ECO:0000256" key="8">
    <source>
        <dbReference type="HAMAP-Rule" id="MF_01323"/>
    </source>
</evidence>
<dbReference type="EMBL" id="MH064512">
    <property type="protein sequence ID" value="QCW58983.1"/>
    <property type="molecule type" value="Genomic_DNA"/>
</dbReference>
<keyword evidence="5 8" id="KW-0548">Nucleotidyltransferase</keyword>
<feature type="binding site" evidence="8">
    <location>
        <position position="87"/>
    </location>
    <ligand>
        <name>Zn(2+)</name>
        <dbReference type="ChEBI" id="CHEBI:29105"/>
    </ligand>
</feature>
<dbReference type="InterPro" id="IPR000722">
    <property type="entry name" value="RNA_pol_asu"/>
</dbReference>
<reference evidence="11" key="1">
    <citation type="submission" date="2018-03" db="EMBL/GenBank/DDBJ databases">
        <title>Exploring the plastid DNA sequence disparity of liverworts.</title>
        <authorList>
            <person name="Yu Y."/>
            <person name="Liu H."/>
            <person name="Yang J."/>
            <person name="Ma W."/>
            <person name="Pressel S."/>
            <person name="Wu Y."/>
            <person name="Schneider H."/>
        </authorList>
    </citation>
    <scope>NUCLEOTIDE SEQUENCE</scope>
</reference>
<dbReference type="AlphaFoldDB" id="A0A4Y5P6W8"/>
<evidence type="ECO:0000256" key="2">
    <source>
        <dbReference type="ARBA" id="ARBA00007207"/>
    </source>
</evidence>
<keyword evidence="8" id="KW-0460">Magnesium</keyword>
<keyword evidence="6 8" id="KW-0804">Transcription</keyword>
<dbReference type="SMART" id="SM00663">
    <property type="entry name" value="RPOLA_N"/>
    <property type="match status" value="1"/>
</dbReference>
<dbReference type="InterPro" id="IPR034678">
    <property type="entry name" value="RNApol_RpoC1"/>
</dbReference>
<comment type="subcellular location">
    <subcellularLocation>
        <location evidence="8">Plastid</location>
        <location evidence="8">Chloroplast</location>
    </subcellularLocation>
</comment>
<dbReference type="GeneID" id="40873616"/>
<dbReference type="InterPro" id="IPR044893">
    <property type="entry name" value="RNA_pol_Rpb1_clamp_domain"/>
</dbReference>
<sequence>MTYQRKYQHLRIELASPDQIRNWGKRILPNGEIVGQVTKPYTLHYKTHKPERDGLFRERIFGPVKSGVCICGKSRGVGNKRDNIKFCEHCGVDFTESRIRRYRMGYIELACPVTHVWYLKRLPSCIANLLAKPLKELESPVYCDLFVARPINEKPILLKLRGLSKYEDQSWRDVFPRFFSYAGFEIFRDREIATGGDAIKKQLMNLNLQNVVNRTYSEWKGFAERKSTGNNWEDRKIQRRKDLLIRRMELAKHFIRTNIKPEWMVLSILPVLPPELRPMIELGEGELITSDLNELYRRIIYRNNTLLDFLARSDSTPGGLIVCQKRLVQEAVDASIDNGIRGQPMRDSHNRPYKSFSDLIEGKEGRFRENLLGKRVDYSGRSVIVVGPYLPLHQCGLPREMAIELFQAFVIRGLIGQNLAPNLRAAKTMIQKKKPIIWKLLLQIMEGHPILLNRAPTLHRLGIQASQPILVNGRAIHLHPLVCGGLNADFDGDQMAVHIPLSLEAQTEARLPMLSRRNLLSPATGEPVCIPSQDMLLGLYILTIESYRGIYGNRYHPFSNNSNDLDKDTNSIKKVPFSRIPYFCSYDDVSRAYQQKTINLHSLLWLQQRINSQIVTSTIREEPIEIRYKSFGNFSKIYEDYQMAENRDQKILSIYICTTVGRISFNQQISEAIQGTYRAASKRETFVRDIKKNHFFV</sequence>
<evidence type="ECO:0000256" key="9">
    <source>
        <dbReference type="RuleBase" id="RU004279"/>
    </source>
</evidence>
<gene>
    <name evidence="8 11" type="primary">rpoC1</name>
</gene>
<dbReference type="HAMAP" id="MF_01323">
    <property type="entry name" value="RNApol_bact_RpoC1"/>
    <property type="match status" value="1"/>
</dbReference>
<evidence type="ECO:0000256" key="6">
    <source>
        <dbReference type="ARBA" id="ARBA00023163"/>
    </source>
</evidence>
<dbReference type="Gene3D" id="1.10.40.90">
    <property type="match status" value="1"/>
</dbReference>
<dbReference type="Gene3D" id="1.10.274.100">
    <property type="entry name" value="RNA polymerase Rpb1, domain 3"/>
    <property type="match status" value="1"/>
</dbReference>
<keyword evidence="11" id="KW-0150">Chloroplast</keyword>
<comment type="similarity">
    <text evidence="2 8">Belongs to the RNA polymerase beta' chain family. RpoC1 subfamily.</text>
</comment>
<feature type="binding site" evidence="8">
    <location>
        <position position="489"/>
    </location>
    <ligand>
        <name>Mg(2+)</name>
        <dbReference type="ChEBI" id="CHEBI:18420"/>
    </ligand>
</feature>
<feature type="binding site" evidence="8">
    <location>
        <position position="493"/>
    </location>
    <ligand>
        <name>Mg(2+)</name>
        <dbReference type="ChEBI" id="CHEBI:18420"/>
    </ligand>
</feature>
<dbReference type="GO" id="GO:0008270">
    <property type="term" value="F:zinc ion binding"/>
    <property type="evidence" value="ECO:0007669"/>
    <property type="project" value="UniProtKB-UniRule"/>
</dbReference>
<dbReference type="InterPro" id="IPR006592">
    <property type="entry name" value="RNA_pol_N"/>
</dbReference>
<evidence type="ECO:0000256" key="1">
    <source>
        <dbReference type="ARBA" id="ARBA00004026"/>
    </source>
</evidence>
<evidence type="ECO:0000256" key="7">
    <source>
        <dbReference type="ARBA" id="ARBA00048552"/>
    </source>
</evidence>
<dbReference type="PANTHER" id="PTHR19376">
    <property type="entry name" value="DNA-DIRECTED RNA POLYMERASE"/>
    <property type="match status" value="1"/>
</dbReference>
<evidence type="ECO:0000256" key="5">
    <source>
        <dbReference type="ARBA" id="ARBA00022695"/>
    </source>
</evidence>
<evidence type="ECO:0000256" key="4">
    <source>
        <dbReference type="ARBA" id="ARBA00022679"/>
    </source>
</evidence>
<evidence type="ECO:0000256" key="3">
    <source>
        <dbReference type="ARBA" id="ARBA00022478"/>
    </source>
</evidence>
<comment type="function">
    <text evidence="1 8 9">DNA-dependent RNA polymerase catalyzes the transcription of DNA into RNA using the four ribonucleoside triphosphates as substrates.</text>
</comment>
<dbReference type="GO" id="GO:0003677">
    <property type="term" value="F:DNA binding"/>
    <property type="evidence" value="ECO:0007669"/>
    <property type="project" value="UniProtKB-UniRule"/>
</dbReference>
<dbReference type="GO" id="GO:0003899">
    <property type="term" value="F:DNA-directed RNA polymerase activity"/>
    <property type="evidence" value="ECO:0007669"/>
    <property type="project" value="UniProtKB-UniRule"/>
</dbReference>
<dbReference type="InterPro" id="IPR007066">
    <property type="entry name" value="RNA_pol_Rpb1_3"/>
</dbReference>
<dbReference type="GO" id="GO:0009507">
    <property type="term" value="C:chloroplast"/>
    <property type="evidence" value="ECO:0007669"/>
    <property type="project" value="UniProtKB-SubCell"/>
</dbReference>
<keyword evidence="4 8" id="KW-0808">Transferase</keyword>
<dbReference type="Pfam" id="PF00623">
    <property type="entry name" value="RNA_pol_Rpb1_2"/>
    <property type="match status" value="1"/>
</dbReference>
<keyword evidence="11" id="KW-0934">Plastid</keyword>
<dbReference type="GO" id="GO:0006351">
    <property type="term" value="P:DNA-templated transcription"/>
    <property type="evidence" value="ECO:0007669"/>
    <property type="project" value="UniProtKB-UniRule"/>
</dbReference>
<keyword evidence="8" id="KW-0862">Zinc</keyword>
<dbReference type="InterPro" id="IPR007080">
    <property type="entry name" value="RNA_pol_Rpb1_1"/>
</dbReference>
<dbReference type="SUPFAM" id="SSF64484">
    <property type="entry name" value="beta and beta-prime subunits of DNA dependent RNA-polymerase"/>
    <property type="match status" value="1"/>
</dbReference>
<comment type="catalytic activity">
    <reaction evidence="7 8 9">
        <text>RNA(n) + a ribonucleoside 5'-triphosphate = RNA(n+1) + diphosphate</text>
        <dbReference type="Rhea" id="RHEA:21248"/>
        <dbReference type="Rhea" id="RHEA-COMP:14527"/>
        <dbReference type="Rhea" id="RHEA-COMP:17342"/>
        <dbReference type="ChEBI" id="CHEBI:33019"/>
        <dbReference type="ChEBI" id="CHEBI:61557"/>
        <dbReference type="ChEBI" id="CHEBI:140395"/>
        <dbReference type="EC" id="2.7.7.6"/>
    </reaction>
</comment>
<dbReference type="InterPro" id="IPR042102">
    <property type="entry name" value="RNA_pol_Rpb1_3_sf"/>
</dbReference>
<keyword evidence="3 8" id="KW-0240">DNA-directed RNA polymerase</keyword>
<feature type="binding site" evidence="8">
    <location>
        <position position="90"/>
    </location>
    <ligand>
        <name>Zn(2+)</name>
        <dbReference type="ChEBI" id="CHEBI:29105"/>
    </ligand>
</feature>
<proteinExistence type="inferred from homology"/>
<keyword evidence="8" id="KW-0479">Metal-binding</keyword>
<evidence type="ECO:0000313" key="11">
    <source>
        <dbReference type="EMBL" id="QCW58983.1"/>
    </source>
</evidence>
<accession>A0A4Y5P6W8</accession>
<dbReference type="Gene3D" id="4.10.860.120">
    <property type="entry name" value="RNA polymerase II, clamp domain"/>
    <property type="match status" value="1"/>
</dbReference>
<comment type="cofactor">
    <cofactor evidence="8">
        <name>Mg(2+)</name>
        <dbReference type="ChEBI" id="CHEBI:18420"/>
    </cofactor>
    <text evidence="8">Binds 1 Mg(2+) ion per subunit.</text>
</comment>
<dbReference type="RefSeq" id="YP_009668207.1">
    <property type="nucleotide sequence ID" value="NC_043785.1"/>
</dbReference>
<dbReference type="PANTHER" id="PTHR19376:SF54">
    <property type="entry name" value="DNA-DIRECTED RNA POLYMERASE SUBUNIT BETA"/>
    <property type="match status" value="1"/>
</dbReference>
<dbReference type="Gene3D" id="2.40.40.20">
    <property type="match status" value="1"/>
</dbReference>
<dbReference type="EC" id="2.7.7.6" evidence="8"/>
<feature type="binding site" evidence="8">
    <location>
        <position position="491"/>
    </location>
    <ligand>
        <name>Mg(2+)</name>
        <dbReference type="ChEBI" id="CHEBI:18420"/>
    </ligand>
</feature>
<comment type="cofactor">
    <cofactor evidence="8">
        <name>Zn(2+)</name>
        <dbReference type="ChEBI" id="CHEBI:29105"/>
    </cofactor>
    <text evidence="8">Binds 1 Zn(2+) ion per subunit.</text>
</comment>
<protein>
    <recommendedName>
        <fullName evidence="8">DNA-directed RNA polymerase subunit beta'</fullName>
        <ecNumber evidence="8">2.7.7.6</ecNumber>
    </recommendedName>
    <alternativeName>
        <fullName evidence="8">PEP</fullName>
    </alternativeName>
    <alternativeName>
        <fullName evidence="8">Plastid-encoded RNA polymerase subunit beta'</fullName>
        <shortName evidence="8">RNA polymerase subunit beta'</shortName>
    </alternativeName>
</protein>
<comment type="subunit">
    <text evidence="8">In plastids the minimal PEP RNA polymerase catalytic core is composed of four subunits: alpha, beta, beta', and beta''. When a (nuclear-encoded) sigma factor is associated with the core the holoenzyme is formed, which can initiate transcription.</text>
</comment>
<dbReference type="InterPro" id="IPR045867">
    <property type="entry name" value="DNA-dir_RpoC_beta_prime"/>
</dbReference>
<feature type="domain" description="RNA polymerase N-terminal" evidence="10">
    <location>
        <begin position="262"/>
        <end position="543"/>
    </location>
</feature>
<feature type="binding site" evidence="8">
    <location>
        <position position="69"/>
    </location>
    <ligand>
        <name>Zn(2+)</name>
        <dbReference type="ChEBI" id="CHEBI:29105"/>
    </ligand>
</feature>
<geneLocation type="chloroplast" evidence="11"/>
<dbReference type="GO" id="GO:0000287">
    <property type="term" value="F:magnesium ion binding"/>
    <property type="evidence" value="ECO:0007669"/>
    <property type="project" value="UniProtKB-UniRule"/>
</dbReference>
<name>A0A4Y5P6W8_9MARC</name>